<dbReference type="InterPro" id="IPR005349">
    <property type="entry name" value="TMEM14"/>
</dbReference>
<feature type="coiled-coil region" evidence="6">
    <location>
        <begin position="149"/>
        <end position="183"/>
    </location>
</feature>
<dbReference type="GO" id="GO:0015245">
    <property type="term" value="F:fatty acid transmembrane transporter activity"/>
    <property type="evidence" value="ECO:0000318"/>
    <property type="project" value="GO_Central"/>
</dbReference>
<dbReference type="OrthoDB" id="768548at2759"/>
<proteinExistence type="inferred from homology"/>
<evidence type="ECO:0000256" key="2">
    <source>
        <dbReference type="ARBA" id="ARBA00007590"/>
    </source>
</evidence>
<keyword evidence="5 7" id="KW-0472">Membrane</keyword>
<dbReference type="GO" id="GO:0009706">
    <property type="term" value="C:chloroplast inner membrane"/>
    <property type="evidence" value="ECO:0000318"/>
    <property type="project" value="GO_Central"/>
</dbReference>
<dbReference type="GeneID" id="110806150"/>
<feature type="transmembrane region" description="Helical" evidence="7">
    <location>
        <begin position="245"/>
        <end position="263"/>
    </location>
</feature>
<keyword evidence="8" id="KW-1185">Reference proteome</keyword>
<name>A0A9R0KDC1_SPIOL</name>
<gene>
    <name evidence="9" type="primary">LOC110806150</name>
</gene>
<evidence type="ECO:0000256" key="6">
    <source>
        <dbReference type="SAM" id="Coils"/>
    </source>
</evidence>
<dbReference type="InterPro" id="IPR044890">
    <property type="entry name" value="TMEM14_sf"/>
</dbReference>
<comment type="subcellular location">
    <subcellularLocation>
        <location evidence="1">Membrane</location>
    </subcellularLocation>
</comment>
<dbReference type="PANTHER" id="PTHR12668">
    <property type="entry name" value="TRANSMEMBRANE PROTEIN 14, 15"/>
    <property type="match status" value="1"/>
</dbReference>
<feature type="transmembrane region" description="Helical" evidence="7">
    <location>
        <begin position="218"/>
        <end position="238"/>
    </location>
</feature>
<feature type="transmembrane region" description="Helical" evidence="7">
    <location>
        <begin position="298"/>
        <end position="318"/>
    </location>
</feature>
<evidence type="ECO:0000256" key="1">
    <source>
        <dbReference type="ARBA" id="ARBA00004370"/>
    </source>
</evidence>
<evidence type="ECO:0000313" key="8">
    <source>
        <dbReference type="Proteomes" id="UP000813463"/>
    </source>
</evidence>
<sequence length="335" mass="36560">MMMTTPDCFSLTNPNPNPNLVGISLKNKLLSSSTMASFSLAPPKSSFSLRFEAIHRCRRTLMVSGVSALPPKGLPGLSLSSRNRHVSFAASHEESSSEAEIETEKNDINKAGEASQEAWEQALASFKEQALKLQSVSQEAYEVYMKKAVVTLKDTSEKLKIQADQARQDLSVMTKELSEESRQYLATAAENSPEPVKDVVETFASARDLDDVSKVRDFYIGIPYGTILSAGGFLNFMLTGSISSIRFGVILGGILLALSVSSLRSWRKGEFSDTTLKGQAAITTILFLRDTRLVFEGLTFAGLLKVIISGAVAAFFIYRITYDNRQPNVDGEATA</sequence>
<keyword evidence="4 7" id="KW-1133">Transmembrane helix</keyword>
<dbReference type="AlphaFoldDB" id="A0A9R0KDC1"/>
<dbReference type="Gene3D" id="1.10.10.1740">
    <property type="entry name" value="Transmembrane protein 14-like"/>
    <property type="match status" value="1"/>
</dbReference>
<dbReference type="PANTHER" id="PTHR12668:SF43">
    <property type="entry name" value="TRANSMEMBRANE PROTEIN 14 HOMOLOG"/>
    <property type="match status" value="1"/>
</dbReference>
<evidence type="ECO:0000256" key="3">
    <source>
        <dbReference type="ARBA" id="ARBA00022692"/>
    </source>
</evidence>
<dbReference type="Pfam" id="PF03647">
    <property type="entry name" value="Tmemb_14"/>
    <property type="match status" value="1"/>
</dbReference>
<reference evidence="9" key="2">
    <citation type="submission" date="2025-08" db="UniProtKB">
        <authorList>
            <consortium name="RefSeq"/>
        </authorList>
    </citation>
    <scope>IDENTIFICATION</scope>
    <source>
        <tissue evidence="9">Leaf</tissue>
    </source>
</reference>
<reference evidence="8" key="1">
    <citation type="journal article" date="2021" name="Nat. Commun.">
        <title>Genomic analyses provide insights into spinach domestication and the genetic basis of agronomic traits.</title>
        <authorList>
            <person name="Cai X."/>
            <person name="Sun X."/>
            <person name="Xu C."/>
            <person name="Sun H."/>
            <person name="Wang X."/>
            <person name="Ge C."/>
            <person name="Zhang Z."/>
            <person name="Wang Q."/>
            <person name="Fei Z."/>
            <person name="Jiao C."/>
            <person name="Wang Q."/>
        </authorList>
    </citation>
    <scope>NUCLEOTIDE SEQUENCE [LARGE SCALE GENOMIC DNA]</scope>
    <source>
        <strain evidence="8">cv. Varoflay</strain>
    </source>
</reference>
<comment type="similarity">
    <text evidence="2">Belongs to the TMEM14 family.</text>
</comment>
<organism evidence="8 9">
    <name type="scientific">Spinacia oleracea</name>
    <name type="common">Spinach</name>
    <dbReference type="NCBI Taxonomy" id="3562"/>
    <lineage>
        <taxon>Eukaryota</taxon>
        <taxon>Viridiplantae</taxon>
        <taxon>Streptophyta</taxon>
        <taxon>Embryophyta</taxon>
        <taxon>Tracheophyta</taxon>
        <taxon>Spermatophyta</taxon>
        <taxon>Magnoliopsida</taxon>
        <taxon>eudicotyledons</taxon>
        <taxon>Gunneridae</taxon>
        <taxon>Pentapetalae</taxon>
        <taxon>Caryophyllales</taxon>
        <taxon>Chenopodiaceae</taxon>
        <taxon>Chenopodioideae</taxon>
        <taxon>Anserineae</taxon>
        <taxon>Spinacia</taxon>
    </lineage>
</organism>
<keyword evidence="3 7" id="KW-0812">Transmembrane</keyword>
<evidence type="ECO:0000256" key="5">
    <source>
        <dbReference type="ARBA" id="ARBA00023136"/>
    </source>
</evidence>
<protein>
    <submittedName>
        <fullName evidence="9">Protein FATTY ACID EXPORT 3, chloroplastic</fullName>
    </submittedName>
</protein>
<dbReference type="GO" id="GO:0015908">
    <property type="term" value="P:fatty acid transport"/>
    <property type="evidence" value="ECO:0000318"/>
    <property type="project" value="GO_Central"/>
</dbReference>
<evidence type="ECO:0000256" key="4">
    <source>
        <dbReference type="ARBA" id="ARBA00022989"/>
    </source>
</evidence>
<dbReference type="RefSeq" id="XP_021867474.1">
    <property type="nucleotide sequence ID" value="XM_022011782.2"/>
</dbReference>
<dbReference type="Proteomes" id="UP000813463">
    <property type="component" value="Chromosome 5"/>
</dbReference>
<keyword evidence="6" id="KW-0175">Coiled coil</keyword>
<evidence type="ECO:0000313" key="9">
    <source>
        <dbReference type="RefSeq" id="XP_021867474.1"/>
    </source>
</evidence>
<evidence type="ECO:0000256" key="7">
    <source>
        <dbReference type="SAM" id="Phobius"/>
    </source>
</evidence>
<dbReference type="KEGG" id="soe:110806150"/>
<accession>A0A9R0KDC1</accession>